<evidence type="ECO:0000313" key="2">
    <source>
        <dbReference type="Proteomes" id="UP000263486"/>
    </source>
</evidence>
<dbReference type="RefSeq" id="WP_114643398.1">
    <property type="nucleotide sequence ID" value="NZ_JAACIO010000032.1"/>
</dbReference>
<sequence length="598" mass="67681">MKKLIFLFIVLFNISSYSITITIIGEDATPLKEVIANINNQVKISDSIGQVTFDTSEEILNISISKEGYKEEVLTLKNSIDGIQNFTLVMKQLNTSYVTLEFPVSDGLIEYREVGASRYTKVPFLGGFKSMEFLSGTYEFIFSAKNSIKNKQILNFKDRSEHFFIDIDIPKNKFFILGNTSKNKGIKFYEDNIGKVVPLKNLTLVIFQNGKIIKKIKLKDTFVPVELEDGVYDFMVEDRFYSDLYFRGLKLNSAVNKNIVISIPSVQTTIRGVIKNKDQFIGGAKISFTDVGNNSYETMSSFAGEFSINLPPQKYKITLKKPGFILEKNQNLIYDFTALEEVYNLILNTEELPSNVEGIVTDDKGRPISNADIMVKNGDEIIHLKSGDFGNFSTPILPGLLFIKVEKDGYKAFGVVTKLERFSTLSGLKISLTPYLSNISGIIGNSFTPLSNLHLTLMNRQGEVVANTISNQNGYYEFSDIKINESYFISVGVQPYKYYYSDVFTLTKDDLTNKNIILQGRKIRVYLEFLNNSKTPLRNKEIMVEGTAYKTDTNGFLLLELPENMKNIDINVKSYGYQKQIDLTSMSTNPNQLTIIIE</sequence>
<keyword evidence="2" id="KW-1185">Reference proteome</keyword>
<dbReference type="EMBL" id="QUAJ01000032">
    <property type="protein sequence ID" value="REI39764.1"/>
    <property type="molecule type" value="Genomic_DNA"/>
</dbReference>
<name>A0ABX9KEE4_9FUSO</name>
<dbReference type="InterPro" id="IPR013783">
    <property type="entry name" value="Ig-like_fold"/>
</dbReference>
<dbReference type="Gene3D" id="2.60.40.1120">
    <property type="entry name" value="Carboxypeptidase-like, regulatory domain"/>
    <property type="match status" value="2"/>
</dbReference>
<dbReference type="SUPFAM" id="SSF49464">
    <property type="entry name" value="Carboxypeptidase regulatory domain-like"/>
    <property type="match status" value="2"/>
</dbReference>
<dbReference type="Proteomes" id="UP000263486">
    <property type="component" value="Unassembled WGS sequence"/>
</dbReference>
<organism evidence="1 2">
    <name type="scientific">Psychrilyobacter piezotolerans</name>
    <dbReference type="NCBI Taxonomy" id="2293438"/>
    <lineage>
        <taxon>Bacteria</taxon>
        <taxon>Fusobacteriati</taxon>
        <taxon>Fusobacteriota</taxon>
        <taxon>Fusobacteriia</taxon>
        <taxon>Fusobacteriales</taxon>
        <taxon>Fusobacteriaceae</taxon>
        <taxon>Psychrilyobacter</taxon>
    </lineage>
</organism>
<dbReference type="SUPFAM" id="SSF117074">
    <property type="entry name" value="Hypothetical protein PA1324"/>
    <property type="match status" value="1"/>
</dbReference>
<dbReference type="InterPro" id="IPR008969">
    <property type="entry name" value="CarboxyPept-like_regulatory"/>
</dbReference>
<accession>A0ABX9KEE4</accession>
<protein>
    <submittedName>
        <fullName evidence="1">Carboxypeptidase regulatory-like domain-containing protein</fullName>
    </submittedName>
</protein>
<proteinExistence type="predicted"/>
<reference evidence="1 2" key="1">
    <citation type="submission" date="2018-08" db="EMBL/GenBank/DDBJ databases">
        <title>Draft genome sequence of Psychrilyobacter sp. strain SD5 isolated from Black Sea water.</title>
        <authorList>
            <person name="Yadav S."/>
            <person name="Villanueva L."/>
            <person name="Damste J.S.S."/>
        </authorList>
    </citation>
    <scope>NUCLEOTIDE SEQUENCE [LARGE SCALE GENOMIC DNA]</scope>
    <source>
        <strain evidence="1 2">SD5</strain>
    </source>
</reference>
<dbReference type="Gene3D" id="2.60.40.10">
    <property type="entry name" value="Immunoglobulins"/>
    <property type="match status" value="1"/>
</dbReference>
<evidence type="ECO:0000313" key="1">
    <source>
        <dbReference type="EMBL" id="REI39764.1"/>
    </source>
</evidence>
<comment type="caution">
    <text evidence="1">The sequence shown here is derived from an EMBL/GenBank/DDBJ whole genome shotgun (WGS) entry which is preliminary data.</text>
</comment>
<gene>
    <name evidence="1" type="ORF">DYH56_13460</name>
</gene>